<dbReference type="GO" id="GO:0000981">
    <property type="term" value="F:DNA-binding transcription factor activity, RNA polymerase II-specific"/>
    <property type="evidence" value="ECO:0007669"/>
    <property type="project" value="InterPro"/>
</dbReference>
<evidence type="ECO:0000259" key="10">
    <source>
        <dbReference type="PROSITE" id="PS50071"/>
    </source>
</evidence>
<evidence type="ECO:0000256" key="7">
    <source>
        <dbReference type="PROSITE-ProRule" id="PRU00108"/>
    </source>
</evidence>
<dbReference type="AlphaFoldDB" id="A0A183ISJ3"/>
<reference evidence="13" key="1">
    <citation type="submission" date="2016-06" db="UniProtKB">
        <authorList>
            <consortium name="WormBaseParasite"/>
        </authorList>
    </citation>
    <scope>IDENTIFICATION</scope>
</reference>
<dbReference type="GO" id="GO:0045944">
    <property type="term" value="P:positive regulation of transcription by RNA polymerase II"/>
    <property type="evidence" value="ECO:0007669"/>
    <property type="project" value="UniProtKB-ARBA"/>
</dbReference>
<gene>
    <name evidence="11" type="ORF">SBAD_LOCUS6590</name>
</gene>
<feature type="compositionally biased region" description="Basic and acidic residues" evidence="9">
    <location>
        <begin position="75"/>
        <end position="88"/>
    </location>
</feature>
<dbReference type="GO" id="GO:0007399">
    <property type="term" value="P:nervous system development"/>
    <property type="evidence" value="ECO:0007669"/>
    <property type="project" value="UniProtKB-KW"/>
</dbReference>
<dbReference type="GO" id="GO:0005634">
    <property type="term" value="C:nucleus"/>
    <property type="evidence" value="ECO:0007669"/>
    <property type="project" value="UniProtKB-SubCell"/>
</dbReference>
<dbReference type="WBParaSite" id="SBAD_0000684701-mRNA-1">
    <property type="protein sequence ID" value="SBAD_0000684701-mRNA-1"/>
    <property type="gene ID" value="SBAD_0000684701"/>
</dbReference>
<evidence type="ECO:0000313" key="12">
    <source>
        <dbReference type="Proteomes" id="UP000270296"/>
    </source>
</evidence>
<dbReference type="PANTHER" id="PTHR45793">
    <property type="entry name" value="HOMEOBOX PROTEIN"/>
    <property type="match status" value="1"/>
</dbReference>
<protein>
    <submittedName>
        <fullName evidence="13">Homeobox domain-containing protein</fullName>
    </submittedName>
</protein>
<evidence type="ECO:0000256" key="2">
    <source>
        <dbReference type="ARBA" id="ARBA00022473"/>
    </source>
</evidence>
<dbReference type="SMART" id="SM00389">
    <property type="entry name" value="HOX"/>
    <property type="match status" value="1"/>
</dbReference>
<keyword evidence="4 7" id="KW-0238">DNA-binding</keyword>
<dbReference type="InterPro" id="IPR017970">
    <property type="entry name" value="Homeobox_CS"/>
</dbReference>
<organism evidence="13">
    <name type="scientific">Soboliphyme baturini</name>
    <dbReference type="NCBI Taxonomy" id="241478"/>
    <lineage>
        <taxon>Eukaryota</taxon>
        <taxon>Metazoa</taxon>
        <taxon>Ecdysozoa</taxon>
        <taxon>Nematoda</taxon>
        <taxon>Enoplea</taxon>
        <taxon>Dorylaimia</taxon>
        <taxon>Dioctophymatida</taxon>
        <taxon>Dioctophymatoidea</taxon>
        <taxon>Soboliphymatidae</taxon>
        <taxon>Soboliphyme</taxon>
    </lineage>
</organism>
<keyword evidence="3" id="KW-0524">Neurogenesis</keyword>
<dbReference type="Gene3D" id="1.10.10.60">
    <property type="entry name" value="Homeodomain-like"/>
    <property type="match status" value="1"/>
</dbReference>
<dbReference type="CDD" id="cd00086">
    <property type="entry name" value="homeodomain"/>
    <property type="match status" value="1"/>
</dbReference>
<evidence type="ECO:0000256" key="9">
    <source>
        <dbReference type="SAM" id="MobiDB-lite"/>
    </source>
</evidence>
<dbReference type="PROSITE" id="PS50071">
    <property type="entry name" value="HOMEOBOX_2"/>
    <property type="match status" value="1"/>
</dbReference>
<dbReference type="Proteomes" id="UP000270296">
    <property type="component" value="Unassembled WGS sequence"/>
</dbReference>
<dbReference type="GO" id="GO:0000978">
    <property type="term" value="F:RNA polymerase II cis-regulatory region sequence-specific DNA binding"/>
    <property type="evidence" value="ECO:0007669"/>
    <property type="project" value="TreeGrafter"/>
</dbReference>
<proteinExistence type="predicted"/>
<keyword evidence="6 7" id="KW-0539">Nucleus</keyword>
<accession>A0A183ISJ3</accession>
<dbReference type="Pfam" id="PF00046">
    <property type="entry name" value="Homeodomain"/>
    <property type="match status" value="1"/>
</dbReference>
<reference evidence="11 12" key="2">
    <citation type="submission" date="2018-11" db="EMBL/GenBank/DDBJ databases">
        <authorList>
            <consortium name="Pathogen Informatics"/>
        </authorList>
    </citation>
    <scope>NUCLEOTIDE SEQUENCE [LARGE SCALE GENOMIC DNA]</scope>
</reference>
<dbReference type="PANTHER" id="PTHR45793:SF5">
    <property type="entry name" value="HOMEOTIC PROTEIN OCELLILESS"/>
    <property type="match status" value="1"/>
</dbReference>
<evidence type="ECO:0000256" key="3">
    <source>
        <dbReference type="ARBA" id="ARBA00022902"/>
    </source>
</evidence>
<feature type="DNA-binding region" description="Homeobox" evidence="7">
    <location>
        <begin position="12"/>
        <end position="71"/>
    </location>
</feature>
<feature type="domain" description="Homeobox" evidence="10">
    <location>
        <begin position="10"/>
        <end position="70"/>
    </location>
</feature>
<evidence type="ECO:0000256" key="8">
    <source>
        <dbReference type="RuleBase" id="RU000682"/>
    </source>
</evidence>
<evidence type="ECO:0000313" key="11">
    <source>
        <dbReference type="EMBL" id="VDP10364.1"/>
    </source>
</evidence>
<evidence type="ECO:0000256" key="5">
    <source>
        <dbReference type="ARBA" id="ARBA00023155"/>
    </source>
</evidence>
<sequence length="223" mass="25680">MLEFLGTPLRKQRRERTTYSRPQLELLEALFAKTRYPDIFMREEIALKLNLPESRIQVWFKNRRAKCRQQAQQNGKDKVKPDADKETTLHQGTSENPSSAKDSKVVVNSSIVAEPVVVKSDFYGAPVMPHQTAPTEMDYLQPTSTAMVSLEVAQPKFGQYGMNVQGMTQGSYMPSYAPAYANVYRPPEVSYRTPPTPTMLPHRYNNQYRRSVADYLDWKYPMF</sequence>
<keyword evidence="2" id="KW-0217">Developmental protein</keyword>
<evidence type="ECO:0000256" key="4">
    <source>
        <dbReference type="ARBA" id="ARBA00023125"/>
    </source>
</evidence>
<keyword evidence="12" id="KW-1185">Reference proteome</keyword>
<keyword evidence="5 7" id="KW-0371">Homeobox</keyword>
<dbReference type="InterPro" id="IPR009057">
    <property type="entry name" value="Homeodomain-like_sf"/>
</dbReference>
<feature type="region of interest" description="Disordered" evidence="9">
    <location>
        <begin position="69"/>
        <end position="105"/>
    </location>
</feature>
<dbReference type="FunFam" id="1.10.10.60:FF:000068">
    <property type="entry name" value="Orthodenticle homeobox 1"/>
    <property type="match status" value="1"/>
</dbReference>
<feature type="compositionally biased region" description="Polar residues" evidence="9">
    <location>
        <begin position="89"/>
        <end position="105"/>
    </location>
</feature>
<dbReference type="EMBL" id="UZAM01009882">
    <property type="protein sequence ID" value="VDP10364.1"/>
    <property type="molecule type" value="Genomic_DNA"/>
</dbReference>
<comment type="subcellular location">
    <subcellularLocation>
        <location evidence="1 7 8">Nucleus</location>
    </subcellularLocation>
</comment>
<name>A0A183ISJ3_9BILA</name>
<dbReference type="InterPro" id="IPR001356">
    <property type="entry name" value="HD"/>
</dbReference>
<evidence type="ECO:0000256" key="6">
    <source>
        <dbReference type="ARBA" id="ARBA00023242"/>
    </source>
</evidence>
<dbReference type="OrthoDB" id="6159439at2759"/>
<evidence type="ECO:0000256" key="1">
    <source>
        <dbReference type="ARBA" id="ARBA00004123"/>
    </source>
</evidence>
<evidence type="ECO:0000313" key="13">
    <source>
        <dbReference type="WBParaSite" id="SBAD_0000684701-mRNA-1"/>
    </source>
</evidence>
<dbReference type="SUPFAM" id="SSF46689">
    <property type="entry name" value="Homeodomain-like"/>
    <property type="match status" value="1"/>
</dbReference>
<dbReference type="PROSITE" id="PS00027">
    <property type="entry name" value="HOMEOBOX_1"/>
    <property type="match status" value="1"/>
</dbReference>